<protein>
    <submittedName>
        <fullName evidence="5 6">Transcriptional regulator</fullName>
    </submittedName>
</protein>
<keyword evidence="1" id="KW-0805">Transcription regulation</keyword>
<dbReference type="AlphaFoldDB" id="A0A0F6QYQ9"/>
<dbReference type="InterPro" id="IPR036390">
    <property type="entry name" value="WH_DNA-bd_sf"/>
</dbReference>
<name>A0A0F6QYQ9_9CORY</name>
<dbReference type="PANTHER" id="PTHR42756">
    <property type="entry name" value="TRANSCRIPTIONAL REGULATOR, MARR"/>
    <property type="match status" value="1"/>
</dbReference>
<keyword evidence="7" id="KW-1185">Reference proteome</keyword>
<evidence type="ECO:0000313" key="8">
    <source>
        <dbReference type="Proteomes" id="UP000271380"/>
    </source>
</evidence>
<feature type="domain" description="HTH marR-type" evidence="4">
    <location>
        <begin position="1"/>
        <end position="114"/>
    </location>
</feature>
<proteinExistence type="predicted"/>
<dbReference type="EMBL" id="LR134377">
    <property type="protein sequence ID" value="VEH05486.1"/>
    <property type="molecule type" value="Genomic_DNA"/>
</dbReference>
<dbReference type="Proteomes" id="UP000271380">
    <property type="component" value="Chromosome"/>
</dbReference>
<dbReference type="PROSITE" id="PS50995">
    <property type="entry name" value="HTH_MARR_2"/>
    <property type="match status" value="1"/>
</dbReference>
<accession>A0A0F6QYQ9</accession>
<evidence type="ECO:0000256" key="2">
    <source>
        <dbReference type="ARBA" id="ARBA00023125"/>
    </source>
</evidence>
<evidence type="ECO:0000313" key="7">
    <source>
        <dbReference type="Proteomes" id="UP000033457"/>
    </source>
</evidence>
<dbReference type="EMBL" id="CP011312">
    <property type="protein sequence ID" value="AKE40300.1"/>
    <property type="molecule type" value="Genomic_DNA"/>
</dbReference>
<dbReference type="PANTHER" id="PTHR42756:SF1">
    <property type="entry name" value="TRANSCRIPTIONAL REPRESSOR OF EMRAB OPERON"/>
    <property type="match status" value="1"/>
</dbReference>
<dbReference type="SMART" id="SM00347">
    <property type="entry name" value="HTH_MARR"/>
    <property type="match status" value="1"/>
</dbReference>
<reference evidence="6 8" key="2">
    <citation type="submission" date="2018-12" db="EMBL/GenBank/DDBJ databases">
        <authorList>
            <consortium name="Pathogen Informatics"/>
        </authorList>
    </citation>
    <scope>NUCLEOTIDE SEQUENCE [LARGE SCALE GENOMIC DNA]</scope>
    <source>
        <strain evidence="6 8">NCTC949</strain>
    </source>
</reference>
<dbReference type="KEGG" id="cku:UL82_00285"/>
<reference evidence="5 7" key="1">
    <citation type="journal article" date="2015" name="Genome Announc.">
        <title>Complete Genome Sequence of Corynebacterium kutscheri DSM 20755, a Corynebacterial Type Strain with Remarkably Low G+C Content of Chromosomal DNA.</title>
        <authorList>
            <person name="Ruckert C."/>
            <person name="Albersmeier A."/>
            <person name="Winkler A."/>
            <person name="Tauch A."/>
        </authorList>
    </citation>
    <scope>NUCLEOTIDE SEQUENCE [LARGE SCALE GENOMIC DNA]</scope>
    <source>
        <strain evidence="5 7">DSM 20755</strain>
    </source>
</reference>
<dbReference type="Pfam" id="PF01047">
    <property type="entry name" value="MarR"/>
    <property type="match status" value="1"/>
</dbReference>
<keyword evidence="2" id="KW-0238">DNA-binding</keyword>
<dbReference type="GO" id="GO:0003677">
    <property type="term" value="F:DNA binding"/>
    <property type="evidence" value="ECO:0007669"/>
    <property type="project" value="UniProtKB-KW"/>
</dbReference>
<sequence length="116" mass="13809">MYRAYLDQWGITYLQYLVLICLWEHDGQNISELSQALDLDSGTLSPVLKRMEKEEFVTRKHDRSDFRKIFFYLTNKAKKLENRAARMHEETTQLIGFDEKDMNDLQRIIGKIHPLS</sequence>
<evidence type="ECO:0000313" key="6">
    <source>
        <dbReference type="EMBL" id="VEH05486.1"/>
    </source>
</evidence>
<evidence type="ECO:0000313" key="5">
    <source>
        <dbReference type="EMBL" id="AKE40300.1"/>
    </source>
</evidence>
<keyword evidence="3" id="KW-0804">Transcription</keyword>
<organism evidence="5 7">
    <name type="scientific">Corynebacterium kutscheri</name>
    <dbReference type="NCBI Taxonomy" id="35755"/>
    <lineage>
        <taxon>Bacteria</taxon>
        <taxon>Bacillati</taxon>
        <taxon>Actinomycetota</taxon>
        <taxon>Actinomycetes</taxon>
        <taxon>Mycobacteriales</taxon>
        <taxon>Corynebacteriaceae</taxon>
        <taxon>Corynebacterium</taxon>
    </lineage>
</organism>
<dbReference type="HOGENOM" id="CLU_083287_3_3_11"/>
<dbReference type="SUPFAM" id="SSF46785">
    <property type="entry name" value="Winged helix' DNA-binding domain"/>
    <property type="match status" value="1"/>
</dbReference>
<dbReference type="Gene3D" id="1.10.10.10">
    <property type="entry name" value="Winged helix-like DNA-binding domain superfamily/Winged helix DNA-binding domain"/>
    <property type="match status" value="1"/>
</dbReference>
<dbReference type="InterPro" id="IPR036388">
    <property type="entry name" value="WH-like_DNA-bd_sf"/>
</dbReference>
<evidence type="ECO:0000256" key="1">
    <source>
        <dbReference type="ARBA" id="ARBA00023015"/>
    </source>
</evidence>
<dbReference type="GO" id="GO:0003700">
    <property type="term" value="F:DNA-binding transcription factor activity"/>
    <property type="evidence" value="ECO:0007669"/>
    <property type="project" value="InterPro"/>
</dbReference>
<evidence type="ECO:0000259" key="4">
    <source>
        <dbReference type="PROSITE" id="PS50995"/>
    </source>
</evidence>
<dbReference type="Proteomes" id="UP000033457">
    <property type="component" value="Chromosome"/>
</dbReference>
<evidence type="ECO:0000256" key="3">
    <source>
        <dbReference type="ARBA" id="ARBA00023163"/>
    </source>
</evidence>
<gene>
    <name evidence="6" type="primary">ohrR</name>
    <name evidence="6" type="ORF">NCTC949_00635</name>
    <name evidence="5" type="ORF">UL82_00285</name>
</gene>
<dbReference type="InterPro" id="IPR000835">
    <property type="entry name" value="HTH_MarR-typ"/>
</dbReference>